<keyword evidence="1" id="KW-0812">Transmembrane</keyword>
<feature type="transmembrane region" description="Helical" evidence="1">
    <location>
        <begin position="44"/>
        <end position="63"/>
    </location>
</feature>
<dbReference type="EMBL" id="JXTB01000576">
    <property type="protein sequence ID" value="PON36261.1"/>
    <property type="molecule type" value="Genomic_DNA"/>
</dbReference>
<comment type="caution">
    <text evidence="2">The sequence shown here is derived from an EMBL/GenBank/DDBJ whole genome shotgun (WGS) entry which is preliminary data.</text>
</comment>
<evidence type="ECO:0000256" key="1">
    <source>
        <dbReference type="SAM" id="Phobius"/>
    </source>
</evidence>
<accession>A0A2P5AIA6</accession>
<dbReference type="Proteomes" id="UP000237105">
    <property type="component" value="Unassembled WGS sequence"/>
</dbReference>
<protein>
    <submittedName>
        <fullName evidence="2">Uncharacterized protein</fullName>
    </submittedName>
</protein>
<evidence type="ECO:0000313" key="3">
    <source>
        <dbReference type="Proteomes" id="UP000237105"/>
    </source>
</evidence>
<keyword evidence="3" id="KW-1185">Reference proteome</keyword>
<proteinExistence type="predicted"/>
<sequence length="79" mass="9138">MNIDVLSLQHAFRDGHLEEVVLRHLGNADGQTDLCLNEEDIWDFLLFSFAGGTLPFYSGLHVLESDTRWRKRLLGYFMP</sequence>
<dbReference type="OrthoDB" id="1743610at2759"/>
<evidence type="ECO:0000313" key="2">
    <source>
        <dbReference type="EMBL" id="PON36261.1"/>
    </source>
</evidence>
<reference evidence="3" key="1">
    <citation type="submission" date="2016-06" db="EMBL/GenBank/DDBJ databases">
        <title>Parallel loss of symbiosis genes in relatives of nitrogen-fixing non-legume Parasponia.</title>
        <authorList>
            <person name="Van Velzen R."/>
            <person name="Holmer R."/>
            <person name="Bu F."/>
            <person name="Rutten L."/>
            <person name="Van Zeijl A."/>
            <person name="Liu W."/>
            <person name="Santuari L."/>
            <person name="Cao Q."/>
            <person name="Sharma T."/>
            <person name="Shen D."/>
            <person name="Roswanjaya Y."/>
            <person name="Wardhani T."/>
            <person name="Kalhor M.S."/>
            <person name="Jansen J."/>
            <person name="Van den Hoogen J."/>
            <person name="Gungor B."/>
            <person name="Hartog M."/>
            <person name="Hontelez J."/>
            <person name="Verver J."/>
            <person name="Yang W.-C."/>
            <person name="Schijlen E."/>
            <person name="Repin R."/>
            <person name="Schilthuizen M."/>
            <person name="Schranz E."/>
            <person name="Heidstra R."/>
            <person name="Miyata K."/>
            <person name="Fedorova E."/>
            <person name="Kohlen W."/>
            <person name="Bisseling T."/>
            <person name="Smit S."/>
            <person name="Geurts R."/>
        </authorList>
    </citation>
    <scope>NUCLEOTIDE SEQUENCE [LARGE SCALE GENOMIC DNA]</scope>
    <source>
        <strain evidence="3">cv. WU1-14</strain>
    </source>
</reference>
<keyword evidence="1" id="KW-0472">Membrane</keyword>
<dbReference type="AlphaFoldDB" id="A0A2P5AIA6"/>
<gene>
    <name evidence="2" type="ORF">PanWU01x14_329570</name>
</gene>
<keyword evidence="1" id="KW-1133">Transmembrane helix</keyword>
<organism evidence="2 3">
    <name type="scientific">Parasponia andersonii</name>
    <name type="common">Sponia andersonii</name>
    <dbReference type="NCBI Taxonomy" id="3476"/>
    <lineage>
        <taxon>Eukaryota</taxon>
        <taxon>Viridiplantae</taxon>
        <taxon>Streptophyta</taxon>
        <taxon>Embryophyta</taxon>
        <taxon>Tracheophyta</taxon>
        <taxon>Spermatophyta</taxon>
        <taxon>Magnoliopsida</taxon>
        <taxon>eudicotyledons</taxon>
        <taxon>Gunneridae</taxon>
        <taxon>Pentapetalae</taxon>
        <taxon>rosids</taxon>
        <taxon>fabids</taxon>
        <taxon>Rosales</taxon>
        <taxon>Cannabaceae</taxon>
        <taxon>Parasponia</taxon>
    </lineage>
</organism>
<name>A0A2P5AIA6_PARAD</name>